<protein>
    <recommendedName>
        <fullName evidence="3">UTP--glucose-1-phosphate uridylyltransferase 3, chloroplastic</fullName>
    </recommendedName>
</protein>
<dbReference type="EMBL" id="KZ451939">
    <property type="protein sequence ID" value="PKA60275.1"/>
    <property type="molecule type" value="Genomic_DNA"/>
</dbReference>
<evidence type="ECO:0000313" key="1">
    <source>
        <dbReference type="EMBL" id="PKA60275.1"/>
    </source>
</evidence>
<dbReference type="Proteomes" id="UP000236161">
    <property type="component" value="Unassembled WGS sequence"/>
</dbReference>
<dbReference type="GO" id="GO:0006048">
    <property type="term" value="P:UDP-N-acetylglucosamine biosynthetic process"/>
    <property type="evidence" value="ECO:0007669"/>
    <property type="project" value="TreeGrafter"/>
</dbReference>
<reference evidence="1 2" key="1">
    <citation type="journal article" date="2017" name="Nature">
        <title>The Apostasia genome and the evolution of orchids.</title>
        <authorList>
            <person name="Zhang G.Q."/>
            <person name="Liu K.W."/>
            <person name="Li Z."/>
            <person name="Lohaus R."/>
            <person name="Hsiao Y.Y."/>
            <person name="Niu S.C."/>
            <person name="Wang J.Y."/>
            <person name="Lin Y.C."/>
            <person name="Xu Q."/>
            <person name="Chen L.J."/>
            <person name="Yoshida K."/>
            <person name="Fujiwara S."/>
            <person name="Wang Z.W."/>
            <person name="Zhang Y.Q."/>
            <person name="Mitsuda N."/>
            <person name="Wang M."/>
            <person name="Liu G.H."/>
            <person name="Pecoraro L."/>
            <person name="Huang H.X."/>
            <person name="Xiao X.J."/>
            <person name="Lin M."/>
            <person name="Wu X.Y."/>
            <person name="Wu W.L."/>
            <person name="Chen Y.Y."/>
            <person name="Chang S.B."/>
            <person name="Sakamoto S."/>
            <person name="Ohme-Takagi M."/>
            <person name="Yagi M."/>
            <person name="Zeng S.J."/>
            <person name="Shen C.Y."/>
            <person name="Yeh C.M."/>
            <person name="Luo Y.B."/>
            <person name="Tsai W.C."/>
            <person name="Van de Peer Y."/>
            <person name="Liu Z.J."/>
        </authorList>
    </citation>
    <scope>NUCLEOTIDE SEQUENCE [LARGE SCALE GENOMIC DNA]</scope>
    <source>
        <strain evidence="2">cv. Shenzhen</strain>
        <tissue evidence="1">Stem</tissue>
    </source>
</reference>
<organism evidence="1 2">
    <name type="scientific">Apostasia shenzhenica</name>
    <dbReference type="NCBI Taxonomy" id="1088818"/>
    <lineage>
        <taxon>Eukaryota</taxon>
        <taxon>Viridiplantae</taxon>
        <taxon>Streptophyta</taxon>
        <taxon>Embryophyta</taxon>
        <taxon>Tracheophyta</taxon>
        <taxon>Spermatophyta</taxon>
        <taxon>Magnoliopsida</taxon>
        <taxon>Liliopsida</taxon>
        <taxon>Asparagales</taxon>
        <taxon>Orchidaceae</taxon>
        <taxon>Apostasioideae</taxon>
        <taxon>Apostasia</taxon>
    </lineage>
</organism>
<dbReference type="AlphaFoldDB" id="A0A2I0AXK7"/>
<dbReference type="OrthoDB" id="2020092at2759"/>
<dbReference type="SUPFAM" id="SSF53448">
    <property type="entry name" value="Nucleotide-diphospho-sugar transferases"/>
    <property type="match status" value="1"/>
</dbReference>
<gene>
    <name evidence="1" type="ORF">AXF42_Ash008334</name>
</gene>
<proteinExistence type="predicted"/>
<evidence type="ECO:0008006" key="3">
    <source>
        <dbReference type="Google" id="ProtNLM"/>
    </source>
</evidence>
<dbReference type="STRING" id="1088818.A0A2I0AXK7"/>
<keyword evidence="2" id="KW-1185">Reference proteome</keyword>
<dbReference type="PANTHER" id="PTHR11952">
    <property type="entry name" value="UDP- GLUCOSE PYROPHOSPHORYLASE"/>
    <property type="match status" value="1"/>
</dbReference>
<name>A0A2I0AXK7_9ASPA</name>
<accession>A0A2I0AXK7</accession>
<dbReference type="Gene3D" id="3.90.550.10">
    <property type="entry name" value="Spore Coat Polysaccharide Biosynthesis Protein SpsA, Chain A"/>
    <property type="match status" value="1"/>
</dbReference>
<dbReference type="InterPro" id="IPR029044">
    <property type="entry name" value="Nucleotide-diphossugar_trans"/>
</dbReference>
<dbReference type="GO" id="GO:0003977">
    <property type="term" value="F:UDP-N-acetylglucosamine diphosphorylase activity"/>
    <property type="evidence" value="ECO:0007669"/>
    <property type="project" value="TreeGrafter"/>
</dbReference>
<dbReference type="InterPro" id="IPR039741">
    <property type="entry name" value="UDP-sugar_pyrophosphorylase"/>
</dbReference>
<evidence type="ECO:0000313" key="2">
    <source>
        <dbReference type="Proteomes" id="UP000236161"/>
    </source>
</evidence>
<sequence length="514" mass="56183">MAIETASSATLSRPSLFIPQVPSLPFTFQRGNVSFCRQLSSFSYQSLSSSSAATSSSRTYRVATTTVEQAPAPGFDFEEEIARLDALRTRLRDACTLRGKLRVLNADARVKDFFGSGRALASLDLTEEFLLKCLVAAGQGHVLGSALDDCSGGHHVAWRGLKDAFCKLADVIEKCNLDGFGVEVEQVDGRGCSGNEPLKELLKTLDEVEKFYDCIGGIIGYQVKVLELLLPLASNGRNTQSSILNKSLKRQLQEFYVPAGVNLLENAEYASQAAFWGVEGLPELGEIYPLGGAGDRLGLVDPMTGACLPAAMLPYCGRTLLEGLIRDLQAREFLHFKIFGKQCITPVAIMTSSIKNNHDHISTLCENHGWFARGRQNFKLFEQPMVPVVAAEDGQWLISGPLSIVCKPGGHGALWKLAYDKGVFQCNVVAATDVTMLALAGIGLRHDKRNLGATEGINVFVEKESEDGRWRYGLTCIEYTEFEKYGNKDVPDSLGRYPLVCEIIYENSIVADIV</sequence>
<dbReference type="PANTHER" id="PTHR11952:SF14">
    <property type="entry name" value="UTP--GLUCOSE-1-PHOSPHATE URIDYLYLTRANSFERASE 3, CHLOROPLASTIC"/>
    <property type="match status" value="1"/>
</dbReference>